<proteinExistence type="predicted"/>
<feature type="non-terminal residue" evidence="2">
    <location>
        <position position="146"/>
    </location>
</feature>
<keyword evidence="1" id="KW-0472">Membrane</keyword>
<accession>A0A5C5FP49</accession>
<keyword evidence="1" id="KW-1133">Transmembrane helix</keyword>
<comment type="caution">
    <text evidence="2">The sequence shown here is derived from an EMBL/GenBank/DDBJ whole genome shotgun (WGS) entry which is preliminary data.</text>
</comment>
<evidence type="ECO:0000313" key="3">
    <source>
        <dbReference type="Proteomes" id="UP000311382"/>
    </source>
</evidence>
<feature type="transmembrane region" description="Helical" evidence="1">
    <location>
        <begin position="76"/>
        <end position="101"/>
    </location>
</feature>
<keyword evidence="1" id="KW-0812">Transmembrane</keyword>
<protein>
    <submittedName>
        <fullName evidence="2">Uncharacterized protein</fullName>
    </submittedName>
</protein>
<dbReference type="AlphaFoldDB" id="A0A5C5FP49"/>
<feature type="transmembrane region" description="Helical" evidence="1">
    <location>
        <begin position="49"/>
        <end position="70"/>
    </location>
</feature>
<keyword evidence="3" id="KW-1185">Reference proteome</keyword>
<dbReference type="Proteomes" id="UP000311382">
    <property type="component" value="Unassembled WGS sequence"/>
</dbReference>
<dbReference type="EMBL" id="SOZI01000159">
    <property type="protein sequence ID" value="TNY18059.1"/>
    <property type="molecule type" value="Genomic_DNA"/>
</dbReference>
<sequence>MWCDNCLLIFPLRAGTMALAVLIAAYSIAGGVLLFMKGEFLWPSADLEVPIYGGISIAIGAASILLLLAFANRSRLWTSALCAILPFVIVVAIVRAGLMIFRLDYYQERVVWECNHGGQLYNETLANDASYSAANYTGDTIPSGLC</sequence>
<dbReference type="OrthoDB" id="2371309at2759"/>
<name>A0A5C5FP49_9BASI</name>
<dbReference type="STRING" id="5288.A0A5C5FP49"/>
<organism evidence="2 3">
    <name type="scientific">Rhodotorula diobovata</name>
    <dbReference type="NCBI Taxonomy" id="5288"/>
    <lineage>
        <taxon>Eukaryota</taxon>
        <taxon>Fungi</taxon>
        <taxon>Dikarya</taxon>
        <taxon>Basidiomycota</taxon>
        <taxon>Pucciniomycotina</taxon>
        <taxon>Microbotryomycetes</taxon>
        <taxon>Sporidiobolales</taxon>
        <taxon>Sporidiobolaceae</taxon>
        <taxon>Rhodotorula</taxon>
    </lineage>
</organism>
<reference evidence="2 3" key="1">
    <citation type="submission" date="2019-03" db="EMBL/GenBank/DDBJ databases">
        <title>Rhodosporidium diobovatum UCD-FST 08-225 genome sequencing, assembly, and annotation.</title>
        <authorList>
            <person name="Fakankun I.U."/>
            <person name="Fristensky B."/>
            <person name="Levin D.B."/>
        </authorList>
    </citation>
    <scope>NUCLEOTIDE SEQUENCE [LARGE SCALE GENOMIC DNA]</scope>
    <source>
        <strain evidence="2 3">UCD-FST 08-225</strain>
    </source>
</reference>
<evidence type="ECO:0000313" key="2">
    <source>
        <dbReference type="EMBL" id="TNY18059.1"/>
    </source>
</evidence>
<evidence type="ECO:0000256" key="1">
    <source>
        <dbReference type="SAM" id="Phobius"/>
    </source>
</evidence>
<gene>
    <name evidence="2" type="ORF">DMC30DRAFT_419216</name>
</gene>
<feature type="transmembrane region" description="Helical" evidence="1">
    <location>
        <begin position="17"/>
        <end position="37"/>
    </location>
</feature>